<accession>A0A9P5ZYG5</accession>
<comment type="caution">
    <text evidence="1">The sequence shown here is derived from an EMBL/GenBank/DDBJ whole genome shotgun (WGS) entry which is preliminary data.</text>
</comment>
<protein>
    <submittedName>
        <fullName evidence="1">Uncharacterized protein</fullName>
    </submittedName>
</protein>
<name>A0A9P5ZYG5_PLEER</name>
<dbReference type="EMBL" id="MU154577">
    <property type="protein sequence ID" value="KAF9494041.1"/>
    <property type="molecule type" value="Genomic_DNA"/>
</dbReference>
<organism evidence="1 2">
    <name type="scientific">Pleurotus eryngii</name>
    <name type="common">Boletus of the steppes</name>
    <dbReference type="NCBI Taxonomy" id="5323"/>
    <lineage>
        <taxon>Eukaryota</taxon>
        <taxon>Fungi</taxon>
        <taxon>Dikarya</taxon>
        <taxon>Basidiomycota</taxon>
        <taxon>Agaricomycotina</taxon>
        <taxon>Agaricomycetes</taxon>
        <taxon>Agaricomycetidae</taxon>
        <taxon>Agaricales</taxon>
        <taxon>Pleurotineae</taxon>
        <taxon>Pleurotaceae</taxon>
        <taxon>Pleurotus</taxon>
    </lineage>
</organism>
<dbReference type="AlphaFoldDB" id="A0A9P5ZYG5"/>
<evidence type="ECO:0000313" key="1">
    <source>
        <dbReference type="EMBL" id="KAF9494041.1"/>
    </source>
</evidence>
<keyword evidence="2" id="KW-1185">Reference proteome</keyword>
<dbReference type="Proteomes" id="UP000807025">
    <property type="component" value="Unassembled WGS sequence"/>
</dbReference>
<evidence type="ECO:0000313" key="2">
    <source>
        <dbReference type="Proteomes" id="UP000807025"/>
    </source>
</evidence>
<gene>
    <name evidence="1" type="ORF">BDN71DRAFT_1507939</name>
</gene>
<sequence>MYTYEHQQYNPSSTFINPALLSLPAGTQSNTTQQTFYPRSPTALEVRDRNVPRQISFRRVPMYEPDQFPPSENIRFNLRGCVGPSVQDIIDGNARLDNAQTTPFEHTGHRSTIWRLYWAGKLFSGNTLALIQDGAPVTLGRIAYEIACELTHVYKKLRKPKKNSPQDDPNFPLSRLELTQIRLVAFSRYRTHWVPVWAVESH</sequence>
<proteinExistence type="predicted"/>
<dbReference type="OrthoDB" id="2827505at2759"/>
<reference evidence="1" key="1">
    <citation type="submission" date="2020-11" db="EMBL/GenBank/DDBJ databases">
        <authorList>
            <consortium name="DOE Joint Genome Institute"/>
            <person name="Ahrendt S."/>
            <person name="Riley R."/>
            <person name="Andreopoulos W."/>
            <person name="Labutti K."/>
            <person name="Pangilinan J."/>
            <person name="Ruiz-Duenas F.J."/>
            <person name="Barrasa J.M."/>
            <person name="Sanchez-Garcia M."/>
            <person name="Camarero S."/>
            <person name="Miyauchi S."/>
            <person name="Serrano A."/>
            <person name="Linde D."/>
            <person name="Babiker R."/>
            <person name="Drula E."/>
            <person name="Ayuso-Fernandez I."/>
            <person name="Pacheco R."/>
            <person name="Padilla G."/>
            <person name="Ferreira P."/>
            <person name="Barriuso J."/>
            <person name="Kellner H."/>
            <person name="Castanera R."/>
            <person name="Alfaro M."/>
            <person name="Ramirez L."/>
            <person name="Pisabarro A.G."/>
            <person name="Kuo A."/>
            <person name="Tritt A."/>
            <person name="Lipzen A."/>
            <person name="He G."/>
            <person name="Yan M."/>
            <person name="Ng V."/>
            <person name="Cullen D."/>
            <person name="Martin F."/>
            <person name="Rosso M.-N."/>
            <person name="Henrissat B."/>
            <person name="Hibbett D."/>
            <person name="Martinez A.T."/>
            <person name="Grigoriev I.V."/>
        </authorList>
    </citation>
    <scope>NUCLEOTIDE SEQUENCE</scope>
    <source>
        <strain evidence="1">ATCC 90797</strain>
    </source>
</reference>